<feature type="compositionally biased region" description="Pro residues" evidence="1">
    <location>
        <begin position="30"/>
        <end position="43"/>
    </location>
</feature>
<accession>A0A0A9B3S9</accession>
<name>A0A0A9B3S9_ARUDO</name>
<evidence type="ECO:0000256" key="1">
    <source>
        <dbReference type="SAM" id="MobiDB-lite"/>
    </source>
</evidence>
<sequence length="83" mass="8784">MCLPHIAAATHPLPCAVPSHASCRQQLYPSPIPSSPQRPPLPLLPSTAAPPLLSAVEASRDGIFAEPAKAEPRWPTAESSGRW</sequence>
<protein>
    <submittedName>
        <fullName evidence="2">Uncharacterized protein</fullName>
    </submittedName>
</protein>
<organism evidence="2">
    <name type="scientific">Arundo donax</name>
    <name type="common">Giant reed</name>
    <name type="synonym">Donax arundinaceus</name>
    <dbReference type="NCBI Taxonomy" id="35708"/>
    <lineage>
        <taxon>Eukaryota</taxon>
        <taxon>Viridiplantae</taxon>
        <taxon>Streptophyta</taxon>
        <taxon>Embryophyta</taxon>
        <taxon>Tracheophyta</taxon>
        <taxon>Spermatophyta</taxon>
        <taxon>Magnoliopsida</taxon>
        <taxon>Liliopsida</taxon>
        <taxon>Poales</taxon>
        <taxon>Poaceae</taxon>
        <taxon>PACMAD clade</taxon>
        <taxon>Arundinoideae</taxon>
        <taxon>Arundineae</taxon>
        <taxon>Arundo</taxon>
    </lineage>
</organism>
<dbReference type="AlphaFoldDB" id="A0A0A9B3S9"/>
<proteinExistence type="predicted"/>
<evidence type="ECO:0000313" key="2">
    <source>
        <dbReference type="EMBL" id="JAD56808.1"/>
    </source>
</evidence>
<reference evidence="2" key="1">
    <citation type="submission" date="2014-09" db="EMBL/GenBank/DDBJ databases">
        <authorList>
            <person name="Magalhaes I.L.F."/>
            <person name="Oliveira U."/>
            <person name="Santos F.R."/>
            <person name="Vidigal T.H.D.A."/>
            <person name="Brescovit A.D."/>
            <person name="Santos A.J."/>
        </authorList>
    </citation>
    <scope>NUCLEOTIDE SEQUENCE</scope>
    <source>
        <tissue evidence="2">Shoot tissue taken approximately 20 cm above the soil surface</tissue>
    </source>
</reference>
<dbReference type="EMBL" id="GBRH01241087">
    <property type="protein sequence ID" value="JAD56808.1"/>
    <property type="molecule type" value="Transcribed_RNA"/>
</dbReference>
<feature type="region of interest" description="Disordered" evidence="1">
    <location>
        <begin position="64"/>
        <end position="83"/>
    </location>
</feature>
<feature type="region of interest" description="Disordered" evidence="1">
    <location>
        <begin position="26"/>
        <end position="48"/>
    </location>
</feature>
<reference evidence="2" key="2">
    <citation type="journal article" date="2015" name="Data Brief">
        <title>Shoot transcriptome of the giant reed, Arundo donax.</title>
        <authorList>
            <person name="Barrero R.A."/>
            <person name="Guerrero F.D."/>
            <person name="Moolhuijzen P."/>
            <person name="Goolsby J.A."/>
            <person name="Tidwell J."/>
            <person name="Bellgard S.E."/>
            <person name="Bellgard M.I."/>
        </authorList>
    </citation>
    <scope>NUCLEOTIDE SEQUENCE</scope>
    <source>
        <tissue evidence="2">Shoot tissue taken approximately 20 cm above the soil surface</tissue>
    </source>
</reference>